<comment type="caution">
    <text evidence="1">The sequence shown here is derived from an EMBL/GenBank/DDBJ whole genome shotgun (WGS) entry which is preliminary data.</text>
</comment>
<dbReference type="InterPro" id="IPR036291">
    <property type="entry name" value="NAD(P)-bd_dom_sf"/>
</dbReference>
<dbReference type="SUPFAM" id="SSF51735">
    <property type="entry name" value="NAD(P)-binding Rossmann-fold domains"/>
    <property type="match status" value="1"/>
</dbReference>
<reference evidence="1 2" key="1">
    <citation type="submission" date="2023-02" db="EMBL/GenBank/DDBJ databases">
        <authorList>
            <person name="Olszewska D."/>
        </authorList>
    </citation>
    <scope>NUCLEOTIDE SEQUENCE [LARGE SCALE GENOMIC DNA]</scope>
    <source>
        <strain evidence="1 2">FDU301</strain>
    </source>
</reference>
<gene>
    <name evidence="1" type="ORF">PVE99_30565</name>
</gene>
<dbReference type="Proteomes" id="UP001213771">
    <property type="component" value="Unassembled WGS sequence"/>
</dbReference>
<dbReference type="PANTHER" id="PTHR43431:SF1">
    <property type="entry name" value="OS08G0476300 PROTEIN"/>
    <property type="match status" value="1"/>
</dbReference>
<dbReference type="InterPro" id="IPR002347">
    <property type="entry name" value="SDR_fam"/>
</dbReference>
<dbReference type="AlphaFoldDB" id="A0ABD4X2D6"/>
<evidence type="ECO:0000313" key="1">
    <source>
        <dbReference type="EMBL" id="MDD9786705.1"/>
    </source>
</evidence>
<name>A0ABD4X2D6_PRIMG</name>
<dbReference type="EMBL" id="JARAOX010000241">
    <property type="protein sequence ID" value="MDD9786705.1"/>
    <property type="molecule type" value="Genomic_DNA"/>
</dbReference>
<dbReference type="PANTHER" id="PTHR43431">
    <property type="entry name" value="OXIDOREDUCTASE, SHORT CHAIN DEHYDROGENASE/REDUCTASE FAMILY (AFU_ORTHOLOGUE AFUA_5G14000)"/>
    <property type="match status" value="1"/>
</dbReference>
<protein>
    <submittedName>
        <fullName evidence="1">SDR family NAD(P)-dependent oxidoreductase</fullName>
    </submittedName>
</protein>
<dbReference type="PRINTS" id="PR00081">
    <property type="entry name" value="GDHRDH"/>
</dbReference>
<organism evidence="1 2">
    <name type="scientific">Priestia megaterium</name>
    <name type="common">Bacillus megaterium</name>
    <dbReference type="NCBI Taxonomy" id="1404"/>
    <lineage>
        <taxon>Bacteria</taxon>
        <taxon>Bacillati</taxon>
        <taxon>Bacillota</taxon>
        <taxon>Bacilli</taxon>
        <taxon>Bacillales</taxon>
        <taxon>Bacillaceae</taxon>
        <taxon>Priestia</taxon>
    </lineage>
</organism>
<proteinExistence type="predicted"/>
<accession>A0ABD4X2D6</accession>
<evidence type="ECO:0000313" key="2">
    <source>
        <dbReference type="Proteomes" id="UP001213771"/>
    </source>
</evidence>
<dbReference type="Gene3D" id="3.40.50.720">
    <property type="entry name" value="NAD(P)-binding Rossmann-like Domain"/>
    <property type="match status" value="1"/>
</dbReference>
<dbReference type="RefSeq" id="WP_057275429.1">
    <property type="nucleotide sequence ID" value="NZ_JARAOX010000241.1"/>
</dbReference>
<sequence>MNKKLIVVVGAGSGVGNHVAKKFGYNNFRVVLVSRNQNALDQYVKELRSEGIETYAVAADAASSASLTSAFEQIKKKYGTIDVLVYNAAVLKDGQPTSLTAESLVSHYQVDVAGALHAAQQVIPDQVAQKEGTILFTGGGFALQPTSAFAALSIGKAALRTLALTLAEELKPQGVFVGTVTIAGTVAPGTHFAPELIAEKYWELYEKRGEHEIVYS</sequence>
<dbReference type="Pfam" id="PF00106">
    <property type="entry name" value="adh_short"/>
    <property type="match status" value="1"/>
</dbReference>